<feature type="domain" description="Phospholipase C/D" evidence="14">
    <location>
        <begin position="26"/>
        <end position="196"/>
    </location>
</feature>
<dbReference type="Proteomes" id="UP000613177">
    <property type="component" value="Unassembled WGS sequence"/>
</dbReference>
<keyword evidence="8" id="KW-0378">Hydrolase</keyword>
<dbReference type="SMART" id="SM00191">
    <property type="entry name" value="Int_alpha"/>
    <property type="match status" value="4"/>
</dbReference>
<keyword evidence="7" id="KW-0677">Repeat</keyword>
<evidence type="ECO:0000256" key="9">
    <source>
        <dbReference type="ARBA" id="ARBA00023180"/>
    </source>
</evidence>
<feature type="signal peptide" evidence="13">
    <location>
        <begin position="1"/>
        <end position="17"/>
    </location>
</feature>
<evidence type="ECO:0000256" key="3">
    <source>
        <dbReference type="ARBA" id="ARBA00012284"/>
    </source>
</evidence>
<dbReference type="GO" id="GO:0005615">
    <property type="term" value="C:extracellular space"/>
    <property type="evidence" value="ECO:0007669"/>
    <property type="project" value="TreeGrafter"/>
</dbReference>
<comment type="subcellular location">
    <subcellularLocation>
        <location evidence="1">Secreted</location>
    </subcellularLocation>
</comment>
<evidence type="ECO:0000256" key="7">
    <source>
        <dbReference type="ARBA" id="ARBA00022737"/>
    </source>
</evidence>
<evidence type="ECO:0000313" key="16">
    <source>
        <dbReference type="Proteomes" id="UP000613177"/>
    </source>
</evidence>
<dbReference type="EC" id="3.1.4.50" evidence="3"/>
<proteinExistence type="inferred from homology"/>
<dbReference type="InterPro" id="IPR028994">
    <property type="entry name" value="Integrin_alpha_N"/>
</dbReference>
<dbReference type="AlphaFoldDB" id="A0A8H7W2F2"/>
<dbReference type="InterPro" id="IPR013517">
    <property type="entry name" value="FG-GAP"/>
</dbReference>
<evidence type="ECO:0000256" key="1">
    <source>
        <dbReference type="ARBA" id="ARBA00004613"/>
    </source>
</evidence>
<evidence type="ECO:0000256" key="5">
    <source>
        <dbReference type="ARBA" id="ARBA00022525"/>
    </source>
</evidence>
<dbReference type="InterPro" id="IPR013519">
    <property type="entry name" value="Int_alpha_beta-p"/>
</dbReference>
<dbReference type="InterPro" id="IPR029002">
    <property type="entry name" value="PLPC/GPLD1"/>
</dbReference>
<dbReference type="EMBL" id="JAEPRE010000023">
    <property type="protein sequence ID" value="KAG2236049.1"/>
    <property type="molecule type" value="Genomic_DNA"/>
</dbReference>
<dbReference type="PROSITE" id="PS51470">
    <property type="entry name" value="FG_GAP"/>
    <property type="match status" value="1"/>
</dbReference>
<gene>
    <name evidence="15" type="ORF">INT48_008143</name>
</gene>
<keyword evidence="16" id="KW-1185">Reference proteome</keyword>
<evidence type="ECO:0000256" key="8">
    <source>
        <dbReference type="ARBA" id="ARBA00022801"/>
    </source>
</evidence>
<keyword evidence="5" id="KW-0964">Secreted</keyword>
<dbReference type="PANTHER" id="PTHR23221:SF7">
    <property type="entry name" value="PHOSPHATIDYLINOSITOL-GLYCAN-SPECIFIC PHOSPHOLIPASE D"/>
    <property type="match status" value="1"/>
</dbReference>
<comment type="similarity">
    <text evidence="2">Belongs to the GPLD1 family.</text>
</comment>
<dbReference type="Pfam" id="PF01839">
    <property type="entry name" value="FG-GAP"/>
    <property type="match status" value="2"/>
</dbReference>
<comment type="caution">
    <text evidence="15">The sequence shown here is derived from an EMBL/GenBank/DDBJ whole genome shotgun (WGS) entry which is preliminary data.</text>
</comment>
<dbReference type="PANTHER" id="PTHR23221">
    <property type="entry name" value="GLYCOSYLPHOSPHATIDYLINOSITOL PHOSPHOLIPASE D"/>
    <property type="match status" value="1"/>
</dbReference>
<evidence type="ECO:0000256" key="2">
    <source>
        <dbReference type="ARBA" id="ARBA00008652"/>
    </source>
</evidence>
<evidence type="ECO:0000313" key="15">
    <source>
        <dbReference type="EMBL" id="KAG2236049.1"/>
    </source>
</evidence>
<evidence type="ECO:0000256" key="4">
    <source>
        <dbReference type="ARBA" id="ARBA00015988"/>
    </source>
</evidence>
<evidence type="ECO:0000256" key="10">
    <source>
        <dbReference type="ARBA" id="ARBA00029753"/>
    </source>
</evidence>
<dbReference type="InterPro" id="IPR001028">
    <property type="entry name" value="Gprt_PLipase_D"/>
</dbReference>
<keyword evidence="9" id="KW-0325">Glycoprotein</keyword>
<dbReference type="PRINTS" id="PR00718">
    <property type="entry name" value="PHPHLIPASED"/>
</dbReference>
<dbReference type="GO" id="GO:0031012">
    <property type="term" value="C:extracellular matrix"/>
    <property type="evidence" value="ECO:0007669"/>
    <property type="project" value="TreeGrafter"/>
</dbReference>
<evidence type="ECO:0000256" key="12">
    <source>
        <dbReference type="PROSITE-ProRule" id="PRU00803"/>
    </source>
</evidence>
<evidence type="ECO:0000256" key="13">
    <source>
        <dbReference type="SAM" id="SignalP"/>
    </source>
</evidence>
<evidence type="ECO:0000256" key="11">
    <source>
        <dbReference type="ARBA" id="ARBA00093237"/>
    </source>
</evidence>
<feature type="repeat" description="FG-GAP" evidence="12">
    <location>
        <begin position="383"/>
        <end position="445"/>
    </location>
</feature>
<dbReference type="Pfam" id="PF00882">
    <property type="entry name" value="Zn_dep_PLPC"/>
    <property type="match status" value="1"/>
</dbReference>
<reference evidence="15" key="1">
    <citation type="submission" date="2021-01" db="EMBL/GenBank/DDBJ databases">
        <title>Metabolic potential, ecology and presence of endohyphal bacteria is reflected in genomic diversity of Mucoromycotina.</title>
        <authorList>
            <person name="Muszewska A."/>
            <person name="Okrasinska A."/>
            <person name="Steczkiewicz K."/>
            <person name="Drgas O."/>
            <person name="Orlowska M."/>
            <person name="Perlinska-Lenart U."/>
            <person name="Aleksandrzak-Piekarczyk T."/>
            <person name="Szatraj K."/>
            <person name="Zielenkiewicz U."/>
            <person name="Pilsyk S."/>
            <person name="Malc E."/>
            <person name="Mieczkowski P."/>
            <person name="Kruszewska J.S."/>
            <person name="Biernat P."/>
            <person name="Pawlowska J."/>
        </authorList>
    </citation>
    <scope>NUCLEOTIDE SEQUENCE</scope>
    <source>
        <strain evidence="15">WA0000018081</strain>
    </source>
</reference>
<comment type="catalytic activity">
    <reaction evidence="11">
        <text>a 6-(alpha-D-glucosaminyl)-1-(1,2-diacyl-sn-glycero-3-phospho)-1D-myo-inositol + H2O = 6-(alpha-D-glucosaminyl)-1D-myo-inositol + a 1,2-diacyl-sn-glycero-3-phosphate + H(+)</text>
        <dbReference type="Rhea" id="RHEA:10832"/>
        <dbReference type="ChEBI" id="CHEBI:15377"/>
        <dbReference type="ChEBI" id="CHEBI:15378"/>
        <dbReference type="ChEBI" id="CHEBI:57997"/>
        <dbReference type="ChEBI" id="CHEBI:58608"/>
        <dbReference type="ChEBI" id="CHEBI:58700"/>
        <dbReference type="EC" id="3.1.4.50"/>
    </reaction>
</comment>
<feature type="chain" id="PRO_5034695462" description="Phosphatidylinositol-glycan-specific phospholipase D" evidence="13">
    <location>
        <begin position="18"/>
        <end position="775"/>
    </location>
</feature>
<dbReference type="Gene3D" id="2.130.10.130">
    <property type="entry name" value="Integrin alpha, N-terminal"/>
    <property type="match status" value="2"/>
</dbReference>
<sequence>MVSYLFITLLVILHCSGLSGCGIAVHNEITLRSLQNFLPKTFTEQKYKQDILESPGFVQAGSFFPDWGYQCLGYNQQSEDAHWPTFIKTAVNYIREVYPVSRFHHDKHVQGLISFVFAIMSHGMADVKWHSLSGLSDYFIIAMANSDFHGNTKEAHLAADAGAEFTLRHSNSLSYLNQTWQVPVKDIIEIYKRLYNNGSDKKVPANSHLKYCMATAFAASKIDVEFGKLMFGYYGSKSPFLTEEMYSYYRGGIEDMSASVTDCYVELVHAFEYGSIHTSPDTLCASYFYTTLPKSPCLKNPKSNYSHDLNQLIYKDYNPTTGVFTLTANIQSDRHYDTTLVPIVRSQTPESHEVTNSMQLRFQSPMSFRGNSNKECLTVGTEQGDITLTLPMSSGSLGHQLASGDFNANGQLDMAVSAPYHVHDILQQQTGSVFILNNTVITEKYSRHNDIRDLSTFTLQGSVRYGRFGWSMTTIDFNKDSVDDLAIATPFGKDNSGMIELYLGRVQLGLGNPNVYIQVQSRPFIPTVLAAIDVDQDDFKDLVVGCPLCPSMNQPQVGIVYIFISHRAGVTESRTITQPDISIQNPNLNSSSYDRFGESILVIKDTILIGSPGYSIESKQRVGRVYAFDLKTLELKWTITGTTQFQQYGKVLATDNNEIIAISSPSEENIIGLQKYWQGGSVRIYDWNKLKNNNIEVVPDIDMEHGMISVMQGRTSAGHLGQSLSVFKNNGELGIWARFGSQIGPLGTDAICITSQRYGQNARYSGAVTFFIQGN</sequence>
<organism evidence="15 16">
    <name type="scientific">Thamnidium elegans</name>
    <dbReference type="NCBI Taxonomy" id="101142"/>
    <lineage>
        <taxon>Eukaryota</taxon>
        <taxon>Fungi</taxon>
        <taxon>Fungi incertae sedis</taxon>
        <taxon>Mucoromycota</taxon>
        <taxon>Mucoromycotina</taxon>
        <taxon>Mucoromycetes</taxon>
        <taxon>Mucorales</taxon>
        <taxon>Mucorineae</taxon>
        <taxon>Mucoraceae</taxon>
        <taxon>Thamnidium</taxon>
    </lineage>
</organism>
<evidence type="ECO:0000256" key="6">
    <source>
        <dbReference type="ARBA" id="ARBA00022729"/>
    </source>
</evidence>
<dbReference type="SUPFAM" id="SSF69318">
    <property type="entry name" value="Integrin alpha N-terminal domain"/>
    <property type="match status" value="1"/>
</dbReference>
<dbReference type="GO" id="GO:0004621">
    <property type="term" value="F:glycosylphosphatidylinositol phospholipase D activity"/>
    <property type="evidence" value="ECO:0007669"/>
    <property type="project" value="UniProtKB-EC"/>
</dbReference>
<evidence type="ECO:0000259" key="14">
    <source>
        <dbReference type="Pfam" id="PF00882"/>
    </source>
</evidence>
<accession>A0A8H7W2F2</accession>
<name>A0A8H7W2F2_9FUNG</name>
<keyword evidence="6 13" id="KW-0732">Signal</keyword>
<protein>
    <recommendedName>
        <fullName evidence="4">Phosphatidylinositol-glycan-specific phospholipase D</fullName>
        <ecNumber evidence="3">3.1.4.50</ecNumber>
    </recommendedName>
    <alternativeName>
        <fullName evidence="10">Glycosyl-phosphatidylinositol-specific phospholipase D</fullName>
    </alternativeName>
</protein>